<organism evidence="1 2">
    <name type="scientific">Crocosphaera chwakensis CCY0110</name>
    <dbReference type="NCBI Taxonomy" id="391612"/>
    <lineage>
        <taxon>Bacteria</taxon>
        <taxon>Bacillati</taxon>
        <taxon>Cyanobacteriota</taxon>
        <taxon>Cyanophyceae</taxon>
        <taxon>Oscillatoriophycideae</taxon>
        <taxon>Chroococcales</taxon>
        <taxon>Aphanothecaceae</taxon>
        <taxon>Crocosphaera</taxon>
        <taxon>Crocosphaera chwakensis</taxon>
    </lineage>
</organism>
<dbReference type="Proteomes" id="UP000003781">
    <property type="component" value="Unassembled WGS sequence"/>
</dbReference>
<comment type="caution">
    <text evidence="1">The sequence shown here is derived from an EMBL/GenBank/DDBJ whole genome shotgun (WGS) entry which is preliminary data.</text>
</comment>
<reference evidence="1 2" key="1">
    <citation type="submission" date="2007-03" db="EMBL/GenBank/DDBJ databases">
        <authorList>
            <person name="Stal L."/>
            <person name="Ferriera S."/>
            <person name="Johnson J."/>
            <person name="Kravitz S."/>
            <person name="Beeson K."/>
            <person name="Sutton G."/>
            <person name="Rogers Y.-H."/>
            <person name="Friedman R."/>
            <person name="Frazier M."/>
            <person name="Venter J.C."/>
        </authorList>
    </citation>
    <scope>NUCLEOTIDE SEQUENCE [LARGE SCALE GENOMIC DNA]</scope>
    <source>
        <strain evidence="1 2">CCY0110</strain>
    </source>
</reference>
<protein>
    <submittedName>
        <fullName evidence="1">Uncharacterized protein</fullName>
    </submittedName>
</protein>
<gene>
    <name evidence="1" type="ORF">CY0110_26058</name>
</gene>
<dbReference type="RefSeq" id="WP_008275214.1">
    <property type="nucleotide sequence ID" value="NZ_AAXW01000012.1"/>
</dbReference>
<accession>A3IP96</accession>
<keyword evidence="2" id="KW-1185">Reference proteome</keyword>
<sequence>MKHRNFIFFSCLVLLGTTMISIGNHKISNNNSFAQSYQEQQTSVNLSLSDLDSPCILSISSSPSETQLTGEISLNGQLIKSFTGHNNEINLSPYLMSGQQIISISGHYTPSHSSVKIELTGNSTHISQETGGSGQIKQQLIFNIQ</sequence>
<name>A3IP96_9CHRO</name>
<dbReference type="EMBL" id="AAXW01000012">
    <property type="protein sequence ID" value="EAZ91661.1"/>
    <property type="molecule type" value="Genomic_DNA"/>
</dbReference>
<dbReference type="eggNOG" id="ENOG503333U">
    <property type="taxonomic scope" value="Bacteria"/>
</dbReference>
<proteinExistence type="predicted"/>
<evidence type="ECO:0000313" key="1">
    <source>
        <dbReference type="EMBL" id="EAZ91661.1"/>
    </source>
</evidence>
<dbReference type="AlphaFoldDB" id="A3IP96"/>
<dbReference type="OrthoDB" id="582274at2"/>
<evidence type="ECO:0000313" key="2">
    <source>
        <dbReference type="Proteomes" id="UP000003781"/>
    </source>
</evidence>